<dbReference type="EMBL" id="CM042009">
    <property type="protein sequence ID" value="KAI3790252.1"/>
    <property type="molecule type" value="Genomic_DNA"/>
</dbReference>
<dbReference type="Proteomes" id="UP001055811">
    <property type="component" value="Linkage Group LG01"/>
</dbReference>
<reference evidence="2" key="1">
    <citation type="journal article" date="2022" name="Mol. Ecol. Resour.">
        <title>The genomes of chicory, endive, great burdock and yacon provide insights into Asteraceae palaeo-polyploidization history and plant inulin production.</title>
        <authorList>
            <person name="Fan W."/>
            <person name="Wang S."/>
            <person name="Wang H."/>
            <person name="Wang A."/>
            <person name="Jiang F."/>
            <person name="Liu H."/>
            <person name="Zhao H."/>
            <person name="Xu D."/>
            <person name="Zhang Y."/>
        </authorList>
    </citation>
    <scope>NUCLEOTIDE SEQUENCE [LARGE SCALE GENOMIC DNA]</scope>
    <source>
        <strain evidence="2">cv. Punajuju</strain>
    </source>
</reference>
<keyword evidence="2" id="KW-1185">Reference proteome</keyword>
<evidence type="ECO:0000313" key="2">
    <source>
        <dbReference type="Proteomes" id="UP001055811"/>
    </source>
</evidence>
<reference evidence="1 2" key="2">
    <citation type="journal article" date="2022" name="Mol. Ecol. Resour.">
        <title>The genomes of chicory, endive, great burdock and yacon provide insights into Asteraceae paleo-polyploidization history and plant inulin production.</title>
        <authorList>
            <person name="Fan W."/>
            <person name="Wang S."/>
            <person name="Wang H."/>
            <person name="Wang A."/>
            <person name="Jiang F."/>
            <person name="Liu H."/>
            <person name="Zhao H."/>
            <person name="Xu D."/>
            <person name="Zhang Y."/>
        </authorList>
    </citation>
    <scope>NUCLEOTIDE SEQUENCE [LARGE SCALE GENOMIC DNA]</scope>
    <source>
        <strain evidence="2">cv. Punajuju</strain>
        <tissue evidence="1">Leaves</tissue>
    </source>
</reference>
<accession>A0ACB9H3D5</accession>
<organism evidence="1 2">
    <name type="scientific">Cichorium intybus</name>
    <name type="common">Chicory</name>
    <dbReference type="NCBI Taxonomy" id="13427"/>
    <lineage>
        <taxon>Eukaryota</taxon>
        <taxon>Viridiplantae</taxon>
        <taxon>Streptophyta</taxon>
        <taxon>Embryophyta</taxon>
        <taxon>Tracheophyta</taxon>
        <taxon>Spermatophyta</taxon>
        <taxon>Magnoliopsida</taxon>
        <taxon>eudicotyledons</taxon>
        <taxon>Gunneridae</taxon>
        <taxon>Pentapetalae</taxon>
        <taxon>asterids</taxon>
        <taxon>campanulids</taxon>
        <taxon>Asterales</taxon>
        <taxon>Asteraceae</taxon>
        <taxon>Cichorioideae</taxon>
        <taxon>Cichorieae</taxon>
        <taxon>Cichoriinae</taxon>
        <taxon>Cichorium</taxon>
    </lineage>
</organism>
<proteinExistence type="predicted"/>
<name>A0ACB9H3D5_CICIN</name>
<sequence length="194" mass="21375">MAITPWLAAGGQLIASRFEQQDVICKFLLPVESETDDLQDHISICGFGCVGQIIAQLLSERLIPFVALHVRSDRVAVGRALDLPVYFGDAGSREVVHKIGAERASAAAITLDTPGANYRTVWALSKYFPNFKTFVCAHDVDHALNLEKAGATAVETLEKWIVETKLSTMRPNTMNNYGVVLDDFGRLHSPYLKK</sequence>
<comment type="caution">
    <text evidence="1">The sequence shown here is derived from an EMBL/GenBank/DDBJ whole genome shotgun (WGS) entry which is preliminary data.</text>
</comment>
<gene>
    <name evidence="1" type="ORF">L2E82_03159</name>
</gene>
<protein>
    <submittedName>
        <fullName evidence="1">Uncharacterized protein</fullName>
    </submittedName>
</protein>
<evidence type="ECO:0000313" key="1">
    <source>
        <dbReference type="EMBL" id="KAI3790252.1"/>
    </source>
</evidence>